<protein>
    <submittedName>
        <fullName evidence="2">ATP-binding protein</fullName>
    </submittedName>
</protein>
<dbReference type="AlphaFoldDB" id="A0A4Q2UF65"/>
<dbReference type="Proteomes" id="UP000290407">
    <property type="component" value="Unassembled WGS sequence"/>
</dbReference>
<gene>
    <name evidence="2" type="ORF">EQG79_20535</name>
</gene>
<reference evidence="2 3" key="1">
    <citation type="submission" date="2019-01" db="EMBL/GenBank/DDBJ databases">
        <title>Spirosoma flava sp. nov., a propanil-degrading bacterium isolated from herbicide-contaminated soil.</title>
        <authorList>
            <person name="Zhang L."/>
            <person name="Jiang J.-D."/>
        </authorList>
    </citation>
    <scope>NUCLEOTIDE SEQUENCE [LARGE SCALE GENOMIC DNA]</scope>
    <source>
        <strain evidence="2 3">TY50</strain>
    </source>
</reference>
<name>A0A4Q2UF65_9BACT</name>
<evidence type="ECO:0000259" key="1">
    <source>
        <dbReference type="Pfam" id="PF08450"/>
    </source>
</evidence>
<dbReference type="GO" id="GO:0012505">
    <property type="term" value="C:endomembrane system"/>
    <property type="evidence" value="ECO:0007669"/>
    <property type="project" value="TreeGrafter"/>
</dbReference>
<evidence type="ECO:0000313" key="2">
    <source>
        <dbReference type="EMBL" id="RYC67857.1"/>
    </source>
</evidence>
<evidence type="ECO:0000313" key="3">
    <source>
        <dbReference type="Proteomes" id="UP000290407"/>
    </source>
</evidence>
<accession>A0A4Q2UF65</accession>
<dbReference type="Pfam" id="PF08450">
    <property type="entry name" value="SGL"/>
    <property type="match status" value="1"/>
</dbReference>
<dbReference type="GO" id="GO:0016787">
    <property type="term" value="F:hydrolase activity"/>
    <property type="evidence" value="ECO:0007669"/>
    <property type="project" value="TreeGrafter"/>
</dbReference>
<proteinExistence type="predicted"/>
<dbReference type="PANTHER" id="PTHR10426:SF88">
    <property type="entry name" value="ADIPOCYTE PLASMA MEMBRANE-ASSOCIATED PROTEIN HEMOMUCIN-RELATED"/>
    <property type="match status" value="1"/>
</dbReference>
<keyword evidence="2" id="KW-0067">ATP-binding</keyword>
<sequence>MKNIVSCLLIVLLGIGATALIPATAPKPRKLVKVWETDTTLRVPESVLYDGQNTLYVTNIDGKSDALDGTGFISKVSLDGKIENLRWTSGLNAPKGMGLYRNRLYVTDVYRLVVINTETGQAEKTYDAVDQKTAFLNDVTIAKDGTIYVSDSRSDKIYRLKEDKWEVWMEGEQLNKPNGVLAVGKDKLLIGCTKTGALRAVDINTKTMTTMAEGMDRTDGIVSEGKGNYLVSDWTGQVFHVDAKGAKQQLLDTRKEGINAADIDYIPGRRLLIVPTFMKNKLVAYELSR</sequence>
<keyword evidence="2" id="KW-0547">Nucleotide-binding</keyword>
<dbReference type="Gene3D" id="2.120.10.30">
    <property type="entry name" value="TolB, C-terminal domain"/>
    <property type="match status" value="1"/>
</dbReference>
<dbReference type="RefSeq" id="WP_129603633.1">
    <property type="nucleotide sequence ID" value="NZ_SBLB01000006.1"/>
</dbReference>
<dbReference type="GO" id="GO:0005524">
    <property type="term" value="F:ATP binding"/>
    <property type="evidence" value="ECO:0007669"/>
    <property type="project" value="UniProtKB-KW"/>
</dbReference>
<dbReference type="InterPro" id="IPR013658">
    <property type="entry name" value="SGL"/>
</dbReference>
<keyword evidence="3" id="KW-1185">Reference proteome</keyword>
<organism evidence="2 3">
    <name type="scientific">Spirosoma sordidisoli</name>
    <dbReference type="NCBI Taxonomy" id="2502893"/>
    <lineage>
        <taxon>Bacteria</taxon>
        <taxon>Pseudomonadati</taxon>
        <taxon>Bacteroidota</taxon>
        <taxon>Cytophagia</taxon>
        <taxon>Cytophagales</taxon>
        <taxon>Cytophagaceae</taxon>
        <taxon>Spirosoma</taxon>
    </lineage>
</organism>
<dbReference type="PANTHER" id="PTHR10426">
    <property type="entry name" value="STRICTOSIDINE SYNTHASE-RELATED"/>
    <property type="match status" value="1"/>
</dbReference>
<dbReference type="SUPFAM" id="SSF63829">
    <property type="entry name" value="Calcium-dependent phosphotriesterase"/>
    <property type="match status" value="1"/>
</dbReference>
<dbReference type="InterPro" id="IPR011042">
    <property type="entry name" value="6-blade_b-propeller_TolB-like"/>
</dbReference>
<feature type="domain" description="SMP-30/Gluconolactonase/LRE-like region" evidence="1">
    <location>
        <begin position="44"/>
        <end position="248"/>
    </location>
</feature>
<comment type="caution">
    <text evidence="2">The sequence shown here is derived from an EMBL/GenBank/DDBJ whole genome shotgun (WGS) entry which is preliminary data.</text>
</comment>
<dbReference type="EMBL" id="SBLB01000006">
    <property type="protein sequence ID" value="RYC67857.1"/>
    <property type="molecule type" value="Genomic_DNA"/>
</dbReference>